<evidence type="ECO:0000313" key="3">
    <source>
        <dbReference type="Proteomes" id="UP000598488"/>
    </source>
</evidence>
<evidence type="ECO:0000256" key="1">
    <source>
        <dbReference type="SAM" id="SignalP"/>
    </source>
</evidence>
<evidence type="ECO:0000313" key="2">
    <source>
        <dbReference type="EMBL" id="MBJ7550669.1"/>
    </source>
</evidence>
<gene>
    <name evidence="2" type="ORF">JHD44_08250</name>
</gene>
<reference evidence="2 3" key="1">
    <citation type="submission" date="2020-12" db="EMBL/GenBank/DDBJ databases">
        <title>Comparative genome analysis of fungal antagonists Marinomonas ostreistagni 398 and M. spartinae 468.</title>
        <authorList>
            <person name="Fields J.L."/>
            <person name="Mavrodi O.V."/>
            <person name="Biber P.D."/>
            <person name="Indest K.J."/>
            <person name="Mavrodi D.V."/>
        </authorList>
    </citation>
    <scope>NUCLEOTIDE SEQUENCE [LARGE SCALE GENOMIC DNA]</scope>
    <source>
        <strain evidence="2 3">USM7</strain>
    </source>
</reference>
<keyword evidence="1" id="KW-0732">Signal</keyword>
<dbReference type="Proteomes" id="UP000598488">
    <property type="component" value="Unassembled WGS sequence"/>
</dbReference>
<dbReference type="Gene3D" id="3.40.50.2300">
    <property type="match status" value="1"/>
</dbReference>
<proteinExistence type="predicted"/>
<dbReference type="EMBL" id="JAEMUH010000006">
    <property type="protein sequence ID" value="MBJ7550669.1"/>
    <property type="molecule type" value="Genomic_DNA"/>
</dbReference>
<feature type="chain" id="PRO_5046781851" evidence="1">
    <location>
        <begin position="20"/>
        <end position="298"/>
    </location>
</feature>
<keyword evidence="3" id="KW-1185">Reference proteome</keyword>
<name>A0ABS0ZAI9_9GAMM</name>
<organism evidence="2 3">
    <name type="scientific">Marinomonas ostreistagni</name>
    <dbReference type="NCBI Taxonomy" id="359209"/>
    <lineage>
        <taxon>Bacteria</taxon>
        <taxon>Pseudomonadati</taxon>
        <taxon>Pseudomonadota</taxon>
        <taxon>Gammaproteobacteria</taxon>
        <taxon>Oceanospirillales</taxon>
        <taxon>Oceanospirillaceae</taxon>
        <taxon>Marinomonas</taxon>
    </lineage>
</organism>
<comment type="caution">
    <text evidence="2">The sequence shown here is derived from an EMBL/GenBank/DDBJ whole genome shotgun (WGS) entry which is preliminary data.</text>
</comment>
<sequence length="298" mass="32573">MKWLIALVMGCTLSTLSGAQVYVYHDGRETVSRVLSMSLSASTDSSIPALNNLSRQLKDGDLVITVGRHSFDSVCDVSAKVSIIALFLGEEEFSVAKESCAKNSTAVLSGAPLGLRLEILQTFWEDRAPIAIVHSANLSLSGDMEQLAKRYGMSLYSKAIAEAGREQTLQALTEVLDRSNLVLSLYDSMLFDSQFSKDAIRLMFHRKKALVAHSLQLVRAGALFAVYSTSKEKLGLVATYINAFEESGNLLAPAYPTPLRVAFNPYLIRMYSLILPTDQYLITELGVCPESGCQEPSN</sequence>
<protein>
    <submittedName>
        <fullName evidence="2">Uncharacterized protein</fullName>
    </submittedName>
</protein>
<feature type="signal peptide" evidence="1">
    <location>
        <begin position="1"/>
        <end position="19"/>
    </location>
</feature>
<accession>A0ABS0ZAI9</accession>